<evidence type="ECO:0000313" key="1">
    <source>
        <dbReference type="EMBL" id="CAA9328382.1"/>
    </source>
</evidence>
<sequence length="54" mass="6379">ADYHFMRNRILVTRKFKPAALPTVYFALAVGALRRARRGEWDRVRMIAGLCWRT</sequence>
<accession>A0A6J4LAV4</accession>
<reference evidence="1" key="1">
    <citation type="submission" date="2020-02" db="EMBL/GenBank/DDBJ databases">
        <authorList>
            <person name="Meier V. D."/>
        </authorList>
    </citation>
    <scope>NUCLEOTIDE SEQUENCE</scope>
    <source>
        <strain evidence="1">AVDCRST_MAG89</strain>
    </source>
</reference>
<feature type="non-terminal residue" evidence="1">
    <location>
        <position position="1"/>
    </location>
</feature>
<dbReference type="AlphaFoldDB" id="A0A6J4LAV4"/>
<gene>
    <name evidence="1" type="ORF">AVDCRST_MAG89-2004</name>
</gene>
<protein>
    <recommendedName>
        <fullName evidence="2">Glycosyltransferase family 2 protein</fullName>
    </recommendedName>
</protein>
<evidence type="ECO:0008006" key="2">
    <source>
        <dbReference type="Google" id="ProtNLM"/>
    </source>
</evidence>
<dbReference type="EMBL" id="CADCTV010000424">
    <property type="protein sequence ID" value="CAA9328382.1"/>
    <property type="molecule type" value="Genomic_DNA"/>
</dbReference>
<organism evidence="1">
    <name type="scientific">uncultured Gemmatimonadota bacterium</name>
    <dbReference type="NCBI Taxonomy" id="203437"/>
    <lineage>
        <taxon>Bacteria</taxon>
        <taxon>Pseudomonadati</taxon>
        <taxon>Gemmatimonadota</taxon>
        <taxon>environmental samples</taxon>
    </lineage>
</organism>
<name>A0A6J4LAV4_9BACT</name>
<proteinExistence type="predicted"/>